<sequence length="219" mass="22929">MRTVATLASSCSTFLEGDALRVHGSACEGSGRRRSGVARCGQGSSEAAKAGVVSRRQAAFALVAGGLVLPVAPMARALLEADDDDSLLEKVKEDKRKRIQKRSTAINDFVKESGFVQTAVYKLSEAGQAIDGGDFSKATAVLAQQNSDWIRDIQAALKKVSSSSDEVAVADTFRSSLTSLQAAVESGDSSSSRTAFIASAEALDKWARLTGLAEKVVGL</sequence>
<dbReference type="EnsemblPlants" id="Pp3c24_6770V3.3">
    <property type="protein sequence ID" value="Pp3c24_6770V3.3"/>
    <property type="gene ID" value="Pp3c24_6770"/>
</dbReference>
<dbReference type="RefSeq" id="XP_024364014.1">
    <property type="nucleotide sequence ID" value="XM_024508246.2"/>
</dbReference>
<dbReference type="EMBL" id="ABEU02000024">
    <property type="protein sequence ID" value="PNR28149.1"/>
    <property type="molecule type" value="Genomic_DNA"/>
</dbReference>
<dbReference type="Pfam" id="PF20675">
    <property type="entry name" value="MPH2"/>
    <property type="match status" value="1"/>
</dbReference>
<dbReference type="PaxDb" id="3218-PP1S73_31V6.1"/>
<proteinExistence type="predicted"/>
<keyword evidence="4" id="KW-1185">Reference proteome</keyword>
<dbReference type="PANTHER" id="PTHR35742">
    <property type="entry name" value="THYLAKOID LUMENAL 16.5 KDA PROTEIN, CHLOROPLASTIC"/>
    <property type="match status" value="1"/>
</dbReference>
<accession>A0A2K1IFU5</accession>
<dbReference type="Proteomes" id="UP000006727">
    <property type="component" value="Chromosome 24"/>
</dbReference>
<reference evidence="3" key="3">
    <citation type="submission" date="2020-12" db="UniProtKB">
        <authorList>
            <consortium name="EnsemblPlants"/>
        </authorList>
    </citation>
    <scope>IDENTIFICATION</scope>
</reference>
<dbReference type="AlphaFoldDB" id="A0A2K1IFU5"/>
<dbReference type="InterPro" id="IPR038862">
    <property type="entry name" value="MPH2"/>
</dbReference>
<protein>
    <recommendedName>
        <fullName evidence="1">Maintenance of Photosystem II under High light 2 C-terminal domain-containing protein</fullName>
    </recommendedName>
</protein>
<dbReference type="OMA" id="WIANVKE"/>
<dbReference type="PANTHER" id="PTHR35742:SF1">
    <property type="entry name" value="THYLAKOID LUMENAL 16.5 KDA PROTEIN, CHLOROPLASTIC"/>
    <property type="match status" value="1"/>
</dbReference>
<organism evidence="2">
    <name type="scientific">Physcomitrium patens</name>
    <name type="common">Spreading-leaved earth moss</name>
    <name type="synonym">Physcomitrella patens</name>
    <dbReference type="NCBI Taxonomy" id="3218"/>
    <lineage>
        <taxon>Eukaryota</taxon>
        <taxon>Viridiplantae</taxon>
        <taxon>Streptophyta</taxon>
        <taxon>Embryophyta</taxon>
        <taxon>Bryophyta</taxon>
        <taxon>Bryophytina</taxon>
        <taxon>Bryopsida</taxon>
        <taxon>Funariidae</taxon>
        <taxon>Funariales</taxon>
        <taxon>Funariaceae</taxon>
        <taxon>Physcomitrium</taxon>
    </lineage>
</organism>
<evidence type="ECO:0000259" key="1">
    <source>
        <dbReference type="Pfam" id="PF20675"/>
    </source>
</evidence>
<feature type="domain" description="Maintenance of Photosystem II under High light 2 C-terminal" evidence="1">
    <location>
        <begin position="115"/>
        <end position="219"/>
    </location>
</feature>
<dbReference type="InterPro" id="IPR049072">
    <property type="entry name" value="MPH2_C"/>
</dbReference>
<evidence type="ECO:0000313" key="4">
    <source>
        <dbReference type="Proteomes" id="UP000006727"/>
    </source>
</evidence>
<dbReference type="GO" id="GO:0010206">
    <property type="term" value="P:photosystem II repair"/>
    <property type="evidence" value="ECO:0007669"/>
    <property type="project" value="InterPro"/>
</dbReference>
<name>A0A2K1IFU5_PHYPA</name>
<reference evidence="2 4" key="2">
    <citation type="journal article" date="2018" name="Plant J.">
        <title>The Physcomitrella patens chromosome-scale assembly reveals moss genome structure and evolution.</title>
        <authorList>
            <person name="Lang D."/>
            <person name="Ullrich K.K."/>
            <person name="Murat F."/>
            <person name="Fuchs J."/>
            <person name="Jenkins J."/>
            <person name="Haas F.B."/>
            <person name="Piednoel M."/>
            <person name="Gundlach H."/>
            <person name="Van Bel M."/>
            <person name="Meyberg R."/>
            <person name="Vives C."/>
            <person name="Morata J."/>
            <person name="Symeonidi A."/>
            <person name="Hiss M."/>
            <person name="Muchero W."/>
            <person name="Kamisugi Y."/>
            <person name="Saleh O."/>
            <person name="Blanc G."/>
            <person name="Decker E.L."/>
            <person name="van Gessel N."/>
            <person name="Grimwood J."/>
            <person name="Hayes R.D."/>
            <person name="Graham S.W."/>
            <person name="Gunter L.E."/>
            <person name="McDaniel S.F."/>
            <person name="Hoernstein S.N.W."/>
            <person name="Larsson A."/>
            <person name="Li F.W."/>
            <person name="Perroud P.F."/>
            <person name="Phillips J."/>
            <person name="Ranjan P."/>
            <person name="Rokshar D.S."/>
            <person name="Rothfels C.J."/>
            <person name="Schneider L."/>
            <person name="Shu S."/>
            <person name="Stevenson D.W."/>
            <person name="Thummler F."/>
            <person name="Tillich M."/>
            <person name="Villarreal Aguilar J.C."/>
            <person name="Widiez T."/>
            <person name="Wong G.K."/>
            <person name="Wymore A."/>
            <person name="Zhang Y."/>
            <person name="Zimmer A.D."/>
            <person name="Quatrano R.S."/>
            <person name="Mayer K.F.X."/>
            <person name="Goodstein D."/>
            <person name="Casacuberta J.M."/>
            <person name="Vandepoele K."/>
            <person name="Reski R."/>
            <person name="Cuming A.C."/>
            <person name="Tuskan G.A."/>
            <person name="Maumus F."/>
            <person name="Salse J."/>
            <person name="Schmutz J."/>
            <person name="Rensing S.A."/>
        </authorList>
    </citation>
    <scope>NUCLEOTIDE SEQUENCE [LARGE SCALE GENOMIC DNA]</scope>
    <source>
        <strain evidence="3 4">cv. Gransden 2004</strain>
    </source>
</reference>
<dbReference type="GeneID" id="112276691"/>
<gene>
    <name evidence="3" type="primary">LOC112276691</name>
    <name evidence="2" type="ORF">PHYPA_028741</name>
</gene>
<reference evidence="2 4" key="1">
    <citation type="journal article" date="2008" name="Science">
        <title>The Physcomitrella genome reveals evolutionary insights into the conquest of land by plants.</title>
        <authorList>
            <person name="Rensing S."/>
            <person name="Lang D."/>
            <person name="Zimmer A."/>
            <person name="Terry A."/>
            <person name="Salamov A."/>
            <person name="Shapiro H."/>
            <person name="Nishiyama T."/>
            <person name="Perroud P.-F."/>
            <person name="Lindquist E."/>
            <person name="Kamisugi Y."/>
            <person name="Tanahashi T."/>
            <person name="Sakakibara K."/>
            <person name="Fujita T."/>
            <person name="Oishi K."/>
            <person name="Shin-I T."/>
            <person name="Kuroki Y."/>
            <person name="Toyoda A."/>
            <person name="Suzuki Y."/>
            <person name="Hashimoto A."/>
            <person name="Yamaguchi K."/>
            <person name="Sugano A."/>
            <person name="Kohara Y."/>
            <person name="Fujiyama A."/>
            <person name="Anterola A."/>
            <person name="Aoki S."/>
            <person name="Ashton N."/>
            <person name="Barbazuk W.B."/>
            <person name="Barker E."/>
            <person name="Bennetzen J."/>
            <person name="Bezanilla M."/>
            <person name="Blankenship R."/>
            <person name="Cho S.H."/>
            <person name="Dutcher S."/>
            <person name="Estelle M."/>
            <person name="Fawcett J.A."/>
            <person name="Gundlach H."/>
            <person name="Hanada K."/>
            <person name="Heyl A."/>
            <person name="Hicks K.A."/>
            <person name="Hugh J."/>
            <person name="Lohr M."/>
            <person name="Mayer K."/>
            <person name="Melkozernov A."/>
            <person name="Murata T."/>
            <person name="Nelson D."/>
            <person name="Pils B."/>
            <person name="Prigge M."/>
            <person name="Reiss B."/>
            <person name="Renner T."/>
            <person name="Rombauts S."/>
            <person name="Rushton P."/>
            <person name="Sanderfoot A."/>
            <person name="Schween G."/>
            <person name="Shiu S.-H."/>
            <person name="Stueber K."/>
            <person name="Theodoulou F.L."/>
            <person name="Tu H."/>
            <person name="Van de Peer Y."/>
            <person name="Verrier P.J."/>
            <person name="Waters E."/>
            <person name="Wood A."/>
            <person name="Yang L."/>
            <person name="Cove D."/>
            <person name="Cuming A."/>
            <person name="Hasebe M."/>
            <person name="Lucas S."/>
            <person name="Mishler D.B."/>
            <person name="Reski R."/>
            <person name="Grigoriev I."/>
            <person name="Quatrano R.S."/>
            <person name="Boore J.L."/>
        </authorList>
    </citation>
    <scope>NUCLEOTIDE SEQUENCE [LARGE SCALE GENOMIC DNA]</scope>
    <source>
        <strain evidence="3 4">cv. Gransden 2004</strain>
    </source>
</reference>
<dbReference type="EnsemblPlants" id="Pp3c24_6770V3.1">
    <property type="protein sequence ID" value="Pp3c24_6770V3.1"/>
    <property type="gene ID" value="Pp3c24_6770"/>
</dbReference>
<dbReference type="Gramene" id="Pp3c24_6770V3.3">
    <property type="protein sequence ID" value="Pp3c24_6770V3.3"/>
    <property type="gene ID" value="Pp3c24_6770"/>
</dbReference>
<evidence type="ECO:0000313" key="3">
    <source>
        <dbReference type="EnsemblPlants" id="Pp3c24_6770V3.1"/>
    </source>
</evidence>
<dbReference type="OrthoDB" id="1924976at2759"/>
<evidence type="ECO:0000313" key="2">
    <source>
        <dbReference type="EMBL" id="PNR28149.1"/>
    </source>
</evidence>
<dbReference type="Gramene" id="Pp3c24_6770V3.1">
    <property type="protein sequence ID" value="Pp3c24_6770V3.1"/>
    <property type="gene ID" value="Pp3c24_6770"/>
</dbReference>